<dbReference type="PANTHER" id="PTHR13146">
    <property type="match status" value="1"/>
</dbReference>
<evidence type="ECO:0000256" key="1">
    <source>
        <dbReference type="SAM" id="Phobius"/>
    </source>
</evidence>
<keyword evidence="1" id="KW-0472">Membrane</keyword>
<dbReference type="PANTHER" id="PTHR13146:SF0">
    <property type="entry name" value="SOLUTE CARRIER FAMILY 35 MEMBER F6"/>
    <property type="match status" value="1"/>
</dbReference>
<keyword evidence="1" id="KW-0812">Transmembrane</keyword>
<feature type="transmembrane region" description="Helical" evidence="1">
    <location>
        <begin position="53"/>
        <end position="72"/>
    </location>
</feature>
<name>A0A1R1PZ91_ZANCU</name>
<organism evidence="2 3">
    <name type="scientific">Zancudomyces culisetae</name>
    <name type="common">Gut fungus</name>
    <name type="synonym">Smittium culisetae</name>
    <dbReference type="NCBI Taxonomy" id="1213189"/>
    <lineage>
        <taxon>Eukaryota</taxon>
        <taxon>Fungi</taxon>
        <taxon>Fungi incertae sedis</taxon>
        <taxon>Zoopagomycota</taxon>
        <taxon>Kickxellomycotina</taxon>
        <taxon>Harpellomycetes</taxon>
        <taxon>Harpellales</taxon>
        <taxon>Legeriomycetaceae</taxon>
        <taxon>Zancudomyces</taxon>
    </lineage>
</organism>
<dbReference type="GO" id="GO:0016020">
    <property type="term" value="C:membrane"/>
    <property type="evidence" value="ECO:0007669"/>
    <property type="project" value="TreeGrafter"/>
</dbReference>
<proteinExistence type="predicted"/>
<dbReference type="EMBL" id="LSSK01000009">
    <property type="protein sequence ID" value="OMH86273.1"/>
    <property type="molecule type" value="Genomic_DNA"/>
</dbReference>
<dbReference type="OrthoDB" id="29773at2759"/>
<reference evidence="3" key="1">
    <citation type="submission" date="2017-01" db="EMBL/GenBank/DDBJ databases">
        <authorList>
            <person name="Wang Y."/>
            <person name="White M."/>
            <person name="Kvist S."/>
            <person name="Moncalvo J.-M."/>
        </authorList>
    </citation>
    <scope>NUCLEOTIDE SEQUENCE [LARGE SCALE GENOMIC DNA]</scope>
    <source>
        <strain evidence="3">COL-18-3</strain>
    </source>
</reference>
<keyword evidence="3" id="KW-1185">Reference proteome</keyword>
<feature type="transmembrane region" description="Helical" evidence="1">
    <location>
        <begin position="230"/>
        <end position="250"/>
    </location>
</feature>
<comment type="caution">
    <text evidence="2">The sequence shown here is derived from an EMBL/GenBank/DDBJ whole genome shotgun (WGS) entry which is preliminary data.</text>
</comment>
<feature type="transmembrane region" description="Helical" evidence="1">
    <location>
        <begin position="132"/>
        <end position="154"/>
    </location>
</feature>
<gene>
    <name evidence="2" type="ORF">AX774_g164</name>
</gene>
<keyword evidence="1" id="KW-1133">Transmembrane helix</keyword>
<accession>A0A1R1PZ91</accession>
<sequence length="309" mass="34514">MSTTNSYKTFLALGMLLTGTLNTIFTKFQDKICVENCSDPDPRNHKEFNQPVWQTLNMFIGEILCMVVFYAIQLYTSYKNNRDGYNEIAQPSRPEPRDIEVMSQHSDNLIGLGEEGSALAIEKRELTGLATFYMWFPAAFDIIGTTLLNVGLIYTTASVYQMLRGVVVSMDFVIFDYAWRINCCADFSKSFVGVVIVLLAQIFGAFQFIVEEKVLTDYSVQPLRGVGLEGIFGAVTVTALIPILHYKFGVSDPGGFFDAGTAIDQILNNASVLRLCFYIMLSIAFFNWFGLSVTKTMSATSRTTIDACR</sequence>
<feature type="transmembrane region" description="Helical" evidence="1">
    <location>
        <begin position="191"/>
        <end position="210"/>
    </location>
</feature>
<dbReference type="Proteomes" id="UP000188320">
    <property type="component" value="Unassembled WGS sequence"/>
</dbReference>
<feature type="transmembrane region" description="Helical" evidence="1">
    <location>
        <begin position="271"/>
        <end position="291"/>
    </location>
</feature>
<evidence type="ECO:0000313" key="3">
    <source>
        <dbReference type="Proteomes" id="UP000188320"/>
    </source>
</evidence>
<evidence type="ECO:0000313" key="2">
    <source>
        <dbReference type="EMBL" id="OMH86273.1"/>
    </source>
</evidence>
<protein>
    <submittedName>
        <fullName evidence="2">Solute carrier family 35 member F6</fullName>
    </submittedName>
</protein>
<dbReference type="AlphaFoldDB" id="A0A1R1PZ91"/>